<protein>
    <submittedName>
        <fullName evidence="2">Uncharacterized protein</fullName>
    </submittedName>
</protein>
<evidence type="ECO:0000313" key="2">
    <source>
        <dbReference type="EMBL" id="CDS81887.1"/>
    </source>
</evidence>
<name>A0A127Z5A5_9BASI</name>
<dbReference type="EMBL" id="LK056650">
    <property type="protein sequence ID" value="CDS81887.1"/>
    <property type="molecule type" value="Genomic_DNA"/>
</dbReference>
<feature type="chain" id="PRO_5007281094" evidence="1">
    <location>
        <begin position="20"/>
        <end position="160"/>
    </location>
</feature>
<sequence length="160" mass="17626">MKLFALIATASIAIQTVFSAGAGTGYPHRGQPGNAHVVTLYDGRYTLRIDPDADRTAEYATRLPDHIFRHLRVPVVHLNHLQRGHNRDPRIFTSLPQLQSLYSPIPLPRTYQSGSTGYVTGCTNGCPARPRWASDVVSVHSRTWSGWYGAVGVARQCESA</sequence>
<accession>A0A127Z5A5</accession>
<evidence type="ECO:0000256" key="1">
    <source>
        <dbReference type="SAM" id="SignalP"/>
    </source>
</evidence>
<proteinExistence type="predicted"/>
<organism evidence="2">
    <name type="scientific">Sporisorium scitamineum</name>
    <dbReference type="NCBI Taxonomy" id="49012"/>
    <lineage>
        <taxon>Eukaryota</taxon>
        <taxon>Fungi</taxon>
        <taxon>Dikarya</taxon>
        <taxon>Basidiomycota</taxon>
        <taxon>Ustilaginomycotina</taxon>
        <taxon>Ustilaginomycetes</taxon>
        <taxon>Ustilaginales</taxon>
        <taxon>Ustilaginaceae</taxon>
        <taxon>Sporisorium</taxon>
    </lineage>
</organism>
<reference evidence="2" key="1">
    <citation type="submission" date="2014-06" db="EMBL/GenBank/DDBJ databases">
        <authorList>
            <person name="Ju J."/>
            <person name="Zhang J."/>
        </authorList>
    </citation>
    <scope>NUCLEOTIDE SEQUENCE</scope>
    <source>
        <strain evidence="2">SscI8</strain>
    </source>
</reference>
<keyword evidence="1" id="KW-0732">Signal</keyword>
<gene>
    <name evidence="2" type="ORF">SPSC_00073</name>
</gene>
<dbReference type="AlphaFoldDB" id="A0A127Z5A5"/>
<feature type="signal peptide" evidence="1">
    <location>
        <begin position="1"/>
        <end position="19"/>
    </location>
</feature>